<evidence type="ECO:0000313" key="1">
    <source>
        <dbReference type="EMBL" id="SOQ47284.1"/>
    </source>
</evidence>
<organism evidence="1">
    <name type="scientific">Spodoptera frugiperda</name>
    <name type="common">Fall armyworm</name>
    <dbReference type="NCBI Taxonomy" id="7108"/>
    <lineage>
        <taxon>Eukaryota</taxon>
        <taxon>Metazoa</taxon>
        <taxon>Ecdysozoa</taxon>
        <taxon>Arthropoda</taxon>
        <taxon>Hexapoda</taxon>
        <taxon>Insecta</taxon>
        <taxon>Pterygota</taxon>
        <taxon>Neoptera</taxon>
        <taxon>Endopterygota</taxon>
        <taxon>Lepidoptera</taxon>
        <taxon>Glossata</taxon>
        <taxon>Ditrysia</taxon>
        <taxon>Noctuoidea</taxon>
        <taxon>Noctuidae</taxon>
        <taxon>Amphipyrinae</taxon>
        <taxon>Spodoptera</taxon>
    </lineage>
</organism>
<dbReference type="AlphaFoldDB" id="A0A2H1W467"/>
<name>A0A2H1W467_SPOFR</name>
<accession>A0A2H1W467</accession>
<sequence length="210" mass="22620">MCTSAYPFGDIHGFGCVHDTGVSTNIQVHIHMASRPGTTIRGSHKELFRAGIEPAARCTAASFLATAPTVQSVTKYVTVFTICNMISNDFFLRVANHPMTSPALGEAGGSVRLLLTKNHPVPTPAFRTRAPVNPLGSPQLRIRQSLTSNMINLRVVGESGIGKIGKVGIGPPENFSVVAQSLKLAHSLLHGSYNTNSGKWIYIVQRRYVP</sequence>
<dbReference type="EMBL" id="ODYU01005907">
    <property type="protein sequence ID" value="SOQ47284.1"/>
    <property type="molecule type" value="Genomic_DNA"/>
</dbReference>
<protein>
    <submittedName>
        <fullName evidence="1">SFRICE_009872</fullName>
    </submittedName>
</protein>
<reference evidence="1" key="1">
    <citation type="submission" date="2016-07" db="EMBL/GenBank/DDBJ databases">
        <authorList>
            <person name="Bretaudeau A."/>
        </authorList>
    </citation>
    <scope>NUCLEOTIDE SEQUENCE</scope>
    <source>
        <strain evidence="1">Rice</strain>
        <tissue evidence="1">Whole body</tissue>
    </source>
</reference>
<proteinExistence type="predicted"/>
<gene>
    <name evidence="1" type="ORF">SFRICE_009872</name>
</gene>